<reference evidence="8" key="1">
    <citation type="submission" date="2019-05" db="EMBL/GenBank/DDBJ databases">
        <title>Metatranscriptomic reconstruction reveals RNA viruses with the potential to shape carbon cycling in soil.</title>
        <authorList>
            <person name="Starr E.P."/>
            <person name="Nuccio E."/>
            <person name="Pett-Ridge J."/>
            <person name="Banfield J.F."/>
            <person name="Firestone M.K."/>
        </authorList>
    </citation>
    <scope>NUCLEOTIDE SEQUENCE</scope>
    <source>
        <strain evidence="8">H1_Bulk_29_scaffold_406</strain>
    </source>
</reference>
<evidence type="ECO:0008006" key="9">
    <source>
        <dbReference type="Google" id="ProtNLM"/>
    </source>
</evidence>
<name>A0A514D7B7_9VIRU</name>
<accession>A0A514D7B7</accession>
<comment type="similarity">
    <text evidence="7">Belongs to the Leviviricetes maturation protein family.</text>
</comment>
<evidence type="ECO:0000256" key="5">
    <source>
        <dbReference type="ARBA" id="ARBA00023104"/>
    </source>
</evidence>
<evidence type="ECO:0000256" key="1">
    <source>
        <dbReference type="ARBA" id="ARBA00004328"/>
    </source>
</evidence>
<keyword evidence="5" id="KW-1175">Viral attachment to host cell pilus</keyword>
<keyword evidence="2" id="KW-0945">Host-virus interaction</keyword>
<evidence type="ECO:0000256" key="4">
    <source>
        <dbReference type="ARBA" id="ARBA00022844"/>
    </source>
</evidence>
<dbReference type="EMBL" id="MN034871">
    <property type="protein sequence ID" value="QDH89528.1"/>
    <property type="molecule type" value="Genomic_RNA"/>
</dbReference>
<dbReference type="GO" id="GO:0044423">
    <property type="term" value="C:virion component"/>
    <property type="evidence" value="ECO:0007669"/>
    <property type="project" value="UniProtKB-KW"/>
</dbReference>
<keyword evidence="4" id="KW-0946">Virion</keyword>
<keyword evidence="6" id="KW-1160">Virus entry into host cell</keyword>
<evidence type="ECO:0000313" key="8">
    <source>
        <dbReference type="EMBL" id="QDH89528.1"/>
    </source>
</evidence>
<organism evidence="8">
    <name type="scientific">Leviviridae sp</name>
    <dbReference type="NCBI Taxonomy" id="2027243"/>
    <lineage>
        <taxon>Viruses</taxon>
        <taxon>Riboviria</taxon>
        <taxon>Orthornavirae</taxon>
        <taxon>Lenarviricota</taxon>
        <taxon>Leviviricetes</taxon>
        <taxon>Norzivirales</taxon>
        <taxon>Fiersviridae</taxon>
    </lineage>
</organism>
<evidence type="ECO:0000256" key="7">
    <source>
        <dbReference type="ARBA" id="ARBA00035110"/>
    </source>
</evidence>
<protein>
    <recommendedName>
        <fullName evidence="9">Maturation</fullName>
    </recommendedName>
</protein>
<dbReference type="GO" id="GO:0039666">
    <property type="term" value="P:virion attachment to host cell pilus"/>
    <property type="evidence" value="ECO:0007669"/>
    <property type="project" value="UniProtKB-KW"/>
</dbReference>
<proteinExistence type="inferred from homology"/>
<gene>
    <name evidence="8" type="ORF">H1Bulk29406_000003</name>
</gene>
<comment type="subcellular location">
    <subcellularLocation>
        <location evidence="1">Virion</location>
    </subcellularLocation>
</comment>
<keyword evidence="3" id="KW-1161">Viral attachment to host cell</keyword>
<evidence type="ECO:0000256" key="6">
    <source>
        <dbReference type="ARBA" id="ARBA00023296"/>
    </source>
</evidence>
<evidence type="ECO:0000256" key="2">
    <source>
        <dbReference type="ARBA" id="ARBA00022581"/>
    </source>
</evidence>
<evidence type="ECO:0000256" key="3">
    <source>
        <dbReference type="ARBA" id="ARBA00022804"/>
    </source>
</evidence>
<dbReference type="Pfam" id="PF03863">
    <property type="entry name" value="Phage_mat-A"/>
    <property type="match status" value="1"/>
</dbReference>
<dbReference type="InterPro" id="IPR005563">
    <property type="entry name" value="A_protein"/>
</dbReference>
<sequence>MGGSLDDAAVRTSCQKEFTLSPHYRSRTRDDFRTGNTLVTVYNPGGVVQSSGLFSTSWLTSRSILNDWVGGSRSVKPTLHHTLLVTSQVPRPSPLTNGGGYYDVSSQYLAAPVGPSGMGDVGTLFGFPTAAQKSALGDQAFEALIPQIPQEVSLPNFLYELRELADLIPKIEDSLIKSAAGGYLTYSFGYAPLIGDLRKLANLAETVAARLQYLRDTWGRETRLSFESTWETTAPDTVVYNFGEVYTYRRLSFKGIFRAGGYLFHMLEDLDSKIGTLRGLVGALGFNNPLGVLWEAIPFSFVVDWFTRIGNAISRSAVQPFVGPWELRRVSHSYHMSGTWSYTVTFPNGYSPTKWEVAAGSYDAYQREVGLPVPASLIDTEGLTSNQQTLATALIASSLP</sequence>